<feature type="domain" description="NmrA-like" evidence="1">
    <location>
        <begin position="9"/>
        <end position="230"/>
    </location>
</feature>
<dbReference type="InterPro" id="IPR036291">
    <property type="entry name" value="NAD(P)-bd_dom_sf"/>
</dbReference>
<dbReference type="PANTHER" id="PTHR43162:SF1">
    <property type="entry name" value="PRESTALK A DIFFERENTIATION PROTEIN A"/>
    <property type="match status" value="1"/>
</dbReference>
<dbReference type="Proteomes" id="UP001302429">
    <property type="component" value="Chromosome"/>
</dbReference>
<reference evidence="2 3" key="1">
    <citation type="submission" date="2023-10" db="EMBL/GenBank/DDBJ databases">
        <title>Complete genome sequence of a Sphingomonadaceae bacterium.</title>
        <authorList>
            <person name="Yan C."/>
        </authorList>
    </citation>
    <scope>NUCLEOTIDE SEQUENCE [LARGE SCALE GENOMIC DNA]</scope>
    <source>
        <strain evidence="2 3">SCSIO 66989</strain>
    </source>
</reference>
<dbReference type="Gene3D" id="3.90.25.10">
    <property type="entry name" value="UDP-galactose 4-epimerase, domain 1"/>
    <property type="match status" value="1"/>
</dbReference>
<dbReference type="KEGG" id="acoa:RB602_11795"/>
<evidence type="ECO:0000313" key="3">
    <source>
        <dbReference type="Proteomes" id="UP001302429"/>
    </source>
</evidence>
<dbReference type="InterPro" id="IPR008030">
    <property type="entry name" value="NmrA-like"/>
</dbReference>
<protein>
    <submittedName>
        <fullName evidence="2">NAD(P)H-binding protein</fullName>
    </submittedName>
</protein>
<gene>
    <name evidence="2" type="ORF">RB602_11795</name>
</gene>
<name>A0AA97I1A6_9SPHN</name>
<keyword evidence="3" id="KW-1185">Reference proteome</keyword>
<dbReference type="RefSeq" id="WP_317080781.1">
    <property type="nucleotide sequence ID" value="NZ_CP136594.1"/>
</dbReference>
<dbReference type="SUPFAM" id="SSF51735">
    <property type="entry name" value="NAD(P)-binding Rossmann-fold domains"/>
    <property type="match status" value="1"/>
</dbReference>
<evidence type="ECO:0000313" key="2">
    <source>
        <dbReference type="EMBL" id="WOE74525.1"/>
    </source>
</evidence>
<dbReference type="PANTHER" id="PTHR43162">
    <property type="match status" value="1"/>
</dbReference>
<accession>A0AA97I1A6</accession>
<proteinExistence type="predicted"/>
<evidence type="ECO:0000259" key="1">
    <source>
        <dbReference type="Pfam" id="PF05368"/>
    </source>
</evidence>
<dbReference type="AlphaFoldDB" id="A0AA97I1A6"/>
<dbReference type="Pfam" id="PF05368">
    <property type="entry name" value="NmrA"/>
    <property type="match status" value="1"/>
</dbReference>
<dbReference type="Gene3D" id="3.40.50.720">
    <property type="entry name" value="NAD(P)-binding Rossmann-like Domain"/>
    <property type="match status" value="1"/>
</dbReference>
<dbReference type="EMBL" id="CP136594">
    <property type="protein sequence ID" value="WOE74525.1"/>
    <property type="molecule type" value="Genomic_DNA"/>
</dbReference>
<organism evidence="2 3">
    <name type="scientific">Alterisphingorhabdus coralli</name>
    <dbReference type="NCBI Taxonomy" id="3071408"/>
    <lineage>
        <taxon>Bacteria</taxon>
        <taxon>Pseudomonadati</taxon>
        <taxon>Pseudomonadota</taxon>
        <taxon>Alphaproteobacteria</taxon>
        <taxon>Sphingomonadales</taxon>
        <taxon>Sphingomonadaceae</taxon>
        <taxon>Alterisphingorhabdus (ex Yan et al. 2024)</taxon>
    </lineage>
</organism>
<dbReference type="InterPro" id="IPR051604">
    <property type="entry name" value="Ergot_Alk_Oxidoreductase"/>
</dbReference>
<sequence>MANKNDDNKITLVIGGTGKTGKRVADRLTEKGQTVRIGSRSSVPGFDWDQESGWDTALEGVSSIYITYSPDLAMPGATDAITALVWRAKLNGVQRLVLLSGRGEKEAQACEQIVQDSGLEWTIVRASWFNQNFSEGAFIDMVLSGAITLPAGQTPEPFVDIDDITDIAVAALTEDRHNGEIYEVTGPRLMTMADIASDLSRATGREIAFIDVPHEAFIEGLTQSGAPKDVVWMLDYLFSTVLDGRNAHLTDGVQRALGRAPKDFADYARDVAATGAWRIAA</sequence>